<dbReference type="InterPro" id="IPR036291">
    <property type="entry name" value="NAD(P)-bd_dom_sf"/>
</dbReference>
<accession>A0A344PIP1</accession>
<dbReference type="PANTHER" id="PTHR12126:SF11">
    <property type="entry name" value="NADH DEHYDROGENASE [UBIQUINONE] 1 ALPHA SUBCOMPLEX SUBUNIT 9, MITOCHONDRIAL"/>
    <property type="match status" value="1"/>
</dbReference>
<evidence type="ECO:0000259" key="1">
    <source>
        <dbReference type="Pfam" id="PF01370"/>
    </source>
</evidence>
<dbReference type="OrthoDB" id="9776313at2"/>
<evidence type="ECO:0000313" key="3">
    <source>
        <dbReference type="Proteomes" id="UP000252023"/>
    </source>
</evidence>
<dbReference type="PANTHER" id="PTHR12126">
    <property type="entry name" value="NADH-UBIQUINONE OXIDOREDUCTASE 39 KDA SUBUNIT-RELATED"/>
    <property type="match status" value="1"/>
</dbReference>
<dbReference type="RefSeq" id="WP_114075565.1">
    <property type="nucleotide sequence ID" value="NZ_CP030918.1"/>
</dbReference>
<dbReference type="Pfam" id="PF01370">
    <property type="entry name" value="Epimerase"/>
    <property type="match status" value="1"/>
</dbReference>
<dbReference type="CDD" id="cd05271">
    <property type="entry name" value="NDUFA9_like_SDR_a"/>
    <property type="match status" value="1"/>
</dbReference>
<gene>
    <name evidence="2" type="ORF">DRW48_05720</name>
</gene>
<sequence>MSKLVTIYGGSGFLGRQIAQAMARQGWRVRVAVRRPNEALSVRTYGAVGQVEPVACNVRDDFSVRAAMTDADAVINCVGVIVSEGRNRFDAVNEAAAGRIARLSVEMGVPRLVQVSALGADANAKSGYLSSKGRGEALVLEARPDAVILRPSVMFGAGDSFYNKLAGLVSFAPIVAITGGRSEVQPVFVDDVARVAVMAAGGEAPSGIYELGGPEVMTLRQVMAQILGVIGRRRLVVSLPGWLAAIPATGLDVFQWASGGLVTNRLITRDQLRALRVPNRVGTGTMGFADLGITPVAADAVIPDYLWRFRPSGQYAAIKASAKKLRAR</sequence>
<dbReference type="SUPFAM" id="SSF51735">
    <property type="entry name" value="NAD(P)-binding Rossmann-fold domains"/>
    <property type="match status" value="1"/>
</dbReference>
<dbReference type="EMBL" id="CP030918">
    <property type="protein sequence ID" value="AXC49246.1"/>
    <property type="molecule type" value="Genomic_DNA"/>
</dbReference>
<dbReference type="InterPro" id="IPR001509">
    <property type="entry name" value="Epimerase_deHydtase"/>
</dbReference>
<reference evidence="3" key="1">
    <citation type="submission" date="2018-07" db="EMBL/GenBank/DDBJ databases">
        <title>Genome sequencing of Paracoccus sp. SC2-6.</title>
        <authorList>
            <person name="Heo J."/>
            <person name="Kim S.-J."/>
            <person name="Kwon S.-W."/>
        </authorList>
    </citation>
    <scope>NUCLEOTIDE SEQUENCE [LARGE SCALE GENOMIC DNA]</scope>
    <source>
        <strain evidence="3">SC2-6</strain>
    </source>
</reference>
<feature type="domain" description="NAD-dependent epimerase/dehydratase" evidence="1">
    <location>
        <begin position="5"/>
        <end position="211"/>
    </location>
</feature>
<dbReference type="KEGG" id="pars:DRW48_05720"/>
<dbReference type="AlphaFoldDB" id="A0A344PIP1"/>
<dbReference type="Proteomes" id="UP000252023">
    <property type="component" value="Chromosome"/>
</dbReference>
<organism evidence="2 3">
    <name type="scientific">Paracoccus suum</name>
    <dbReference type="NCBI Taxonomy" id="2259340"/>
    <lineage>
        <taxon>Bacteria</taxon>
        <taxon>Pseudomonadati</taxon>
        <taxon>Pseudomonadota</taxon>
        <taxon>Alphaproteobacteria</taxon>
        <taxon>Rhodobacterales</taxon>
        <taxon>Paracoccaceae</taxon>
        <taxon>Paracoccus</taxon>
    </lineage>
</organism>
<dbReference type="Gene3D" id="3.40.50.720">
    <property type="entry name" value="NAD(P)-binding Rossmann-like Domain"/>
    <property type="match status" value="1"/>
</dbReference>
<keyword evidence="3" id="KW-1185">Reference proteome</keyword>
<dbReference type="GO" id="GO:0044877">
    <property type="term" value="F:protein-containing complex binding"/>
    <property type="evidence" value="ECO:0007669"/>
    <property type="project" value="TreeGrafter"/>
</dbReference>
<protein>
    <submittedName>
        <fullName evidence="2">Complex I NDUFA9 subunit family protein</fullName>
    </submittedName>
</protein>
<name>A0A344PIP1_9RHOB</name>
<proteinExistence type="predicted"/>
<evidence type="ECO:0000313" key="2">
    <source>
        <dbReference type="EMBL" id="AXC49246.1"/>
    </source>
</evidence>
<dbReference type="InterPro" id="IPR051207">
    <property type="entry name" value="ComplexI_NDUFA9_subunit"/>
</dbReference>